<evidence type="ECO:0000256" key="1">
    <source>
        <dbReference type="PROSITE-ProRule" id="PRU00409"/>
    </source>
</evidence>
<dbReference type="SUPFAM" id="SSF56059">
    <property type="entry name" value="Glutathione synthetase ATP-binding domain-like"/>
    <property type="match status" value="1"/>
</dbReference>
<dbReference type="RefSeq" id="WP_138129702.1">
    <property type="nucleotide sequence ID" value="NZ_SWLG01000038.1"/>
</dbReference>
<dbReference type="PROSITE" id="PS50975">
    <property type="entry name" value="ATP_GRASP"/>
    <property type="match status" value="1"/>
</dbReference>
<comment type="caution">
    <text evidence="3">The sequence shown here is derived from an EMBL/GenBank/DDBJ whole genome shotgun (WGS) entry which is preliminary data.</text>
</comment>
<dbReference type="Proteomes" id="UP000308230">
    <property type="component" value="Unassembled WGS sequence"/>
</dbReference>
<dbReference type="AlphaFoldDB" id="A0A5R9EW87"/>
<evidence type="ECO:0000313" key="3">
    <source>
        <dbReference type="EMBL" id="TLS34899.1"/>
    </source>
</evidence>
<keyword evidence="4" id="KW-1185">Reference proteome</keyword>
<dbReference type="GO" id="GO:0005524">
    <property type="term" value="F:ATP binding"/>
    <property type="evidence" value="ECO:0007669"/>
    <property type="project" value="UniProtKB-UniRule"/>
</dbReference>
<keyword evidence="3" id="KW-0436">Ligase</keyword>
<evidence type="ECO:0000259" key="2">
    <source>
        <dbReference type="PROSITE" id="PS50975"/>
    </source>
</evidence>
<dbReference type="GO" id="GO:0016874">
    <property type="term" value="F:ligase activity"/>
    <property type="evidence" value="ECO:0007669"/>
    <property type="project" value="UniProtKB-KW"/>
</dbReference>
<dbReference type="OrthoDB" id="5420347at2"/>
<gene>
    <name evidence="3" type="ORF">FCL54_23435</name>
</gene>
<dbReference type="Gene3D" id="3.30.470.20">
    <property type="entry name" value="ATP-grasp fold, B domain"/>
    <property type="match status" value="1"/>
</dbReference>
<accession>A0A5R9EW87</accession>
<dbReference type="InterPro" id="IPR011761">
    <property type="entry name" value="ATP-grasp"/>
</dbReference>
<evidence type="ECO:0000313" key="4">
    <source>
        <dbReference type="Proteomes" id="UP000308230"/>
    </source>
</evidence>
<feature type="domain" description="ATP-grasp" evidence="2">
    <location>
        <begin position="146"/>
        <end position="333"/>
    </location>
</feature>
<name>A0A5R9EW87_9BACL</name>
<keyword evidence="1" id="KW-0067">ATP-binding</keyword>
<protein>
    <submittedName>
        <fullName evidence="3">Carboxylate--amine ligase</fullName>
    </submittedName>
</protein>
<reference evidence="3 4" key="1">
    <citation type="submission" date="2019-04" db="EMBL/GenBank/DDBJ databases">
        <title>Bacillus caeni sp. nov., a bacterium isolated from mangrove sediment.</title>
        <authorList>
            <person name="Huang H."/>
            <person name="Mo K."/>
            <person name="Hu Y."/>
        </authorList>
    </citation>
    <scope>NUCLEOTIDE SEQUENCE [LARGE SCALE GENOMIC DNA]</scope>
    <source>
        <strain evidence="3 4">HB172195</strain>
    </source>
</reference>
<proteinExistence type="predicted"/>
<organism evidence="3 4">
    <name type="scientific">Exobacillus caeni</name>
    <dbReference type="NCBI Taxonomy" id="2574798"/>
    <lineage>
        <taxon>Bacteria</taxon>
        <taxon>Bacillati</taxon>
        <taxon>Bacillota</taxon>
        <taxon>Bacilli</taxon>
        <taxon>Bacillales</taxon>
        <taxon>Guptibacillaceae</taxon>
        <taxon>Exobacillus</taxon>
    </lineage>
</organism>
<dbReference type="GO" id="GO:0046872">
    <property type="term" value="F:metal ion binding"/>
    <property type="evidence" value="ECO:0007669"/>
    <property type="project" value="InterPro"/>
</dbReference>
<dbReference type="EMBL" id="SWLG01000038">
    <property type="protein sequence ID" value="TLS34899.1"/>
    <property type="molecule type" value="Genomic_DNA"/>
</dbReference>
<keyword evidence="1" id="KW-0547">Nucleotide-binding</keyword>
<sequence length="419" mass="47937">MSDRTVYRNTEQLKNAIEENINQIEKPPALICNSHITGLSVARALGKEGVPVIALDREEKGLGFASRYVALRGLCPNPDEEEEAFIQFLLEIGPFFKQKCVLFPCMDEWALAIARHAERLSDYYIWQFSSYKTIDQILDKSQLYQKAEDLNVLIPQSDKVTSENLEELSDTFSYPVVLKPIQKRKFYDRFRKALFVAGSKEEFKEKVKLSDEIELVVQEQIPSTPGGLVTVVAYMDQDNNIRGSLTGRRLEIYPAESGTTCLVESVENAKLVERASEVLKAFQYQGIAECEFIYDERDEEYKLIDINTRPWKWIGLPVSCNVNLPYLLYRDAIGDPFTAEKGQVGKKWVFVQDYISLKESKQGMFEGDVLSKEEWLAVLSGRTEKNDLITTAVESQGDPEPAYQLLQNKFSKRKYYCPC</sequence>